<reference evidence="15" key="1">
    <citation type="submission" date="2025-08" db="UniProtKB">
        <authorList>
            <consortium name="RefSeq"/>
        </authorList>
    </citation>
    <scope>IDENTIFICATION</scope>
</reference>
<dbReference type="Proteomes" id="UP000515180">
    <property type="component" value="Unplaced"/>
</dbReference>
<keyword evidence="10" id="KW-0539">Nucleus</keyword>
<evidence type="ECO:0000256" key="9">
    <source>
        <dbReference type="ARBA" id="ARBA00023163"/>
    </source>
</evidence>
<comment type="subcellular location">
    <subcellularLocation>
        <location evidence="1">Nucleus</location>
        <location evidence="1">Nucleoplasm</location>
    </subcellularLocation>
</comment>
<evidence type="ECO:0000256" key="10">
    <source>
        <dbReference type="ARBA" id="ARBA00023242"/>
    </source>
</evidence>
<evidence type="ECO:0000256" key="6">
    <source>
        <dbReference type="ARBA" id="ARBA00023015"/>
    </source>
</evidence>
<comment type="similarity">
    <text evidence="2">Belongs to the THAP1 family.</text>
</comment>
<dbReference type="PROSITE" id="PS50950">
    <property type="entry name" value="ZF_THAP"/>
    <property type="match status" value="1"/>
</dbReference>
<dbReference type="AlphaFoldDB" id="A0A6P8L3N3"/>
<evidence type="ECO:0000256" key="1">
    <source>
        <dbReference type="ARBA" id="ARBA00004642"/>
    </source>
</evidence>
<keyword evidence="7" id="KW-0175">Coiled coil</keyword>
<keyword evidence="5" id="KW-0862">Zinc</keyword>
<evidence type="ECO:0000256" key="2">
    <source>
        <dbReference type="ARBA" id="ARBA00006177"/>
    </source>
</evidence>
<evidence type="ECO:0000256" key="5">
    <source>
        <dbReference type="ARBA" id="ARBA00022833"/>
    </source>
</evidence>
<dbReference type="GO" id="GO:0005654">
    <property type="term" value="C:nucleoplasm"/>
    <property type="evidence" value="ECO:0007669"/>
    <property type="project" value="UniProtKB-SubCell"/>
</dbReference>
<gene>
    <name evidence="15" type="primary">LOC105680614</name>
</gene>
<protein>
    <submittedName>
        <fullName evidence="15">Uncharacterized protein LOC105680614 isoform X1</fullName>
    </submittedName>
</protein>
<evidence type="ECO:0000313" key="15">
    <source>
        <dbReference type="RefSeq" id="XP_033176088.1"/>
    </source>
</evidence>
<keyword evidence="11" id="KW-0131">Cell cycle</keyword>
<evidence type="ECO:0000259" key="13">
    <source>
        <dbReference type="PROSITE" id="PS50950"/>
    </source>
</evidence>
<dbReference type="RefSeq" id="XP_033176088.1">
    <property type="nucleotide sequence ID" value="XM_033320197.1"/>
</dbReference>
<evidence type="ECO:0000313" key="14">
    <source>
        <dbReference type="Proteomes" id="UP000515180"/>
    </source>
</evidence>
<proteinExistence type="inferred from homology"/>
<keyword evidence="6" id="KW-0805">Transcription regulation</keyword>
<keyword evidence="3" id="KW-0479">Metal-binding</keyword>
<keyword evidence="9" id="KW-0804">Transcription</keyword>
<dbReference type="GO" id="GO:0043565">
    <property type="term" value="F:sequence-specific DNA binding"/>
    <property type="evidence" value="ECO:0007669"/>
    <property type="project" value="InterPro"/>
</dbReference>
<dbReference type="PANTHER" id="PTHR46600">
    <property type="entry name" value="THAP DOMAIN-CONTAINING"/>
    <property type="match status" value="1"/>
</dbReference>
<keyword evidence="8 12" id="KW-0238">DNA-binding</keyword>
<evidence type="ECO:0000256" key="3">
    <source>
        <dbReference type="ARBA" id="ARBA00022723"/>
    </source>
</evidence>
<sequence>MPWTCAVPNCRTNKDKRNEKVSVFIVKNENFGAKWAALIPGIERLRTGQRICEKHFEERYIIREYIKYDNNGKIIAQVPLKRTRLRPGAVPTIFDGYPLQSRSRSRSPQQDVQDVIRHTMRKYARFYTDHTYAVQEPAKCSKSTAKEEVTASSTTKCSESTIREQEVIASNRAKYSKSTIKEEEEEVSASSAIKYPRSTTTEEGVSASSTAKYSNSVTKEKEANISTVVLEKHQNEVQEILQLKSIKQGEFVNNDIERYVHQNNECSAIVSLDLDSSVPSHYSINSSIMSSVKSDVNIDCSINNNMQPESFVTVTKAEDKLKMLHFTSSGFPFTTVMFDSIGFNFESQQDDTFENNAPLKIPKPWIVGNSKVGDEEALLFTYAIRVNDCGKEKHIFAKSVLVTGSRKITYEIYMTPVDVIAAKLPRILTKITMIPEILKKFKDLRTCKGITSTGLDTIRANTALKNCIGTDWRHADCSILSIMSERCNSCKKYSNTLSQKIRRMKKRTVIKRVTTSLNPFDEMKLKTMREKIKYKDARVNRMKDKLKRTTDLIVNQQKKACMICMTDSDLDKISKNQKLVIQEIISAAKTKDPKGRRYTDEFIMMCMLMNIKSQSYYEFLRKNEIIPLPCARTIRDYMSQVGTKRGFDEKFVKLLKESQCPDPR</sequence>
<dbReference type="InterPro" id="IPR006612">
    <property type="entry name" value="THAP_Znf"/>
</dbReference>
<evidence type="ECO:0000256" key="12">
    <source>
        <dbReference type="PROSITE-ProRule" id="PRU00309"/>
    </source>
</evidence>
<keyword evidence="14" id="KW-1185">Reference proteome</keyword>
<feature type="domain" description="THAP-type" evidence="13">
    <location>
        <begin position="1"/>
        <end position="94"/>
    </location>
</feature>
<keyword evidence="4 12" id="KW-0863">Zinc-finger</keyword>
<dbReference type="GeneID" id="105680614"/>
<dbReference type="InterPro" id="IPR026516">
    <property type="entry name" value="THAP1/10"/>
</dbReference>
<dbReference type="GO" id="GO:0008270">
    <property type="term" value="F:zinc ion binding"/>
    <property type="evidence" value="ECO:0007669"/>
    <property type="project" value="UniProtKB-KW"/>
</dbReference>
<accession>A0A6P8L3N3</accession>
<evidence type="ECO:0000256" key="8">
    <source>
        <dbReference type="ARBA" id="ARBA00023125"/>
    </source>
</evidence>
<evidence type="ECO:0000256" key="7">
    <source>
        <dbReference type="ARBA" id="ARBA00023054"/>
    </source>
</evidence>
<dbReference type="PANTHER" id="PTHR46600:SF1">
    <property type="entry name" value="THAP DOMAIN-CONTAINING PROTEIN 1"/>
    <property type="match status" value="1"/>
</dbReference>
<organism evidence="14 15">
    <name type="scientific">Bombus impatiens</name>
    <name type="common">Bumblebee</name>
    <dbReference type="NCBI Taxonomy" id="132113"/>
    <lineage>
        <taxon>Eukaryota</taxon>
        <taxon>Metazoa</taxon>
        <taxon>Ecdysozoa</taxon>
        <taxon>Arthropoda</taxon>
        <taxon>Hexapoda</taxon>
        <taxon>Insecta</taxon>
        <taxon>Pterygota</taxon>
        <taxon>Neoptera</taxon>
        <taxon>Endopterygota</taxon>
        <taxon>Hymenoptera</taxon>
        <taxon>Apocrita</taxon>
        <taxon>Aculeata</taxon>
        <taxon>Apoidea</taxon>
        <taxon>Anthophila</taxon>
        <taxon>Apidae</taxon>
        <taxon>Bombus</taxon>
        <taxon>Pyrobombus</taxon>
    </lineage>
</organism>
<dbReference type="OrthoDB" id="7589662at2759"/>
<evidence type="ECO:0000256" key="4">
    <source>
        <dbReference type="ARBA" id="ARBA00022771"/>
    </source>
</evidence>
<evidence type="ECO:0000256" key="11">
    <source>
        <dbReference type="ARBA" id="ARBA00023306"/>
    </source>
</evidence>
<dbReference type="SUPFAM" id="SSF57716">
    <property type="entry name" value="Glucocorticoid receptor-like (DNA-binding domain)"/>
    <property type="match status" value="1"/>
</dbReference>
<name>A0A6P8L3N3_BOMIM</name>
<dbReference type="Pfam" id="PF05485">
    <property type="entry name" value="THAP"/>
    <property type="match status" value="1"/>
</dbReference>